<name>A0A192CHC0_ECO25</name>
<evidence type="ECO:0000313" key="2">
    <source>
        <dbReference type="Proteomes" id="UP000183316"/>
    </source>
</evidence>
<dbReference type="EMBL" id="CP015085">
    <property type="protein sequence ID" value="ANK05310.1"/>
    <property type="molecule type" value="Genomic_DNA"/>
</dbReference>
<dbReference type="AlphaFoldDB" id="A0A192CHC0"/>
<accession>A0A192CHC0</accession>
<organism evidence="1 2">
    <name type="scientific">Escherichia coli O25b:H4</name>
    <dbReference type="NCBI Taxonomy" id="941280"/>
    <lineage>
        <taxon>Bacteria</taxon>
        <taxon>Pseudomonadati</taxon>
        <taxon>Pseudomonadota</taxon>
        <taxon>Gammaproteobacteria</taxon>
        <taxon>Enterobacterales</taxon>
        <taxon>Enterobacteriaceae</taxon>
        <taxon>Escherichia</taxon>
    </lineage>
</organism>
<gene>
    <name evidence="1" type="ORF">WLH_04049</name>
</gene>
<protein>
    <submittedName>
        <fullName evidence="1">Uncharacterized protein</fullName>
    </submittedName>
</protein>
<sequence length="35" mass="3893">MPVVVSFVKKPALAGFFMPAEVTVNRLYIFSMNTS</sequence>
<reference evidence="1 2" key="1">
    <citation type="submission" date="2016-03" db="EMBL/GenBank/DDBJ databases">
        <title>Genome Sequence and Comparative Pathogenic Determinants of Uropathogenic Escherichia coli O25b:H4, a Clinical Isolate from Saudi Arabia.</title>
        <authorList>
            <person name="Alyamani E.A.J."/>
            <person name="Khiyami M.A."/>
            <person name="Booq R.Y."/>
            <person name="Bahwerth F.S."/>
            <person name="Vaisvil B."/>
            <person name="Schmitt D.P."/>
            <person name="Kapatral V."/>
        </authorList>
    </citation>
    <scope>NUCLEOTIDE SEQUENCE [LARGE SCALE GENOMIC DNA]</scope>
    <source>
        <strain evidence="1 2">O25b:H4</strain>
    </source>
</reference>
<dbReference type="PATRIC" id="fig|941280.3.peg.4023"/>
<evidence type="ECO:0000313" key="1">
    <source>
        <dbReference type="EMBL" id="ANK05310.1"/>
    </source>
</evidence>
<proteinExistence type="predicted"/>
<dbReference type="Proteomes" id="UP000183316">
    <property type="component" value="Chromosome"/>
</dbReference>